<dbReference type="EC" id="1.2.7.8" evidence="3"/>
<feature type="domain" description="4Fe-4S ferredoxin-type" evidence="5">
    <location>
        <begin position="547"/>
        <end position="575"/>
    </location>
</feature>
<feature type="binding site" evidence="4">
    <location>
        <position position="591"/>
    </location>
    <ligand>
        <name>[4Fe-4S] cluster</name>
        <dbReference type="ChEBI" id="CHEBI:49883"/>
        <label>2</label>
    </ligand>
</feature>
<proteinExistence type="predicted"/>
<evidence type="ECO:0000256" key="1">
    <source>
        <dbReference type="ARBA" id="ARBA00022723"/>
    </source>
</evidence>
<dbReference type="Gene3D" id="3.30.70.20">
    <property type="match status" value="1"/>
</dbReference>
<evidence type="ECO:0000256" key="2">
    <source>
        <dbReference type="ARBA" id="ARBA00023002"/>
    </source>
</evidence>
<feature type="domain" description="4Fe-4S ferredoxin-type" evidence="5">
    <location>
        <begin position="577"/>
        <end position="605"/>
    </location>
</feature>
<keyword evidence="3" id="KW-0813">Transport</keyword>
<dbReference type="Pfam" id="PF13237">
    <property type="entry name" value="Fer4_10"/>
    <property type="match status" value="1"/>
</dbReference>
<keyword evidence="3" id="KW-0249">Electron transport</keyword>
<keyword evidence="6" id="KW-0670">Pyruvate</keyword>
<dbReference type="PANTHER" id="PTHR43710">
    <property type="entry name" value="2-HYDROXYACYL-COA LYASE"/>
    <property type="match status" value="1"/>
</dbReference>
<dbReference type="GO" id="GO:0030976">
    <property type="term" value="F:thiamine pyrophosphate binding"/>
    <property type="evidence" value="ECO:0007669"/>
    <property type="project" value="InterPro"/>
</dbReference>
<dbReference type="InterPro" id="IPR017721">
    <property type="entry name" value="IorA"/>
</dbReference>
<dbReference type="GO" id="GO:0006082">
    <property type="term" value="P:organic acid metabolic process"/>
    <property type="evidence" value="ECO:0007669"/>
    <property type="project" value="UniProtKB-ARBA"/>
</dbReference>
<accession>A0A424YVI0</accession>
<sequence length="605" mass="66117">MKDREYMLGNAAIARGIIEGGGKVISGYPGTPSSEIIGTLASMKERDFYVEWSVNEKVALEVAAGAAMAGIRSVVTMKHVGLNVAADPLMTLAYMGVEGGMVIIVADDPGCHSSQNEQDTRRYSEFSMLPCFDPATPQEAKDMVSEAFSFSEKFQLPVIFRSTTRISHGKSDITLNDIDINTKTPFFTKDVDRWVMIPKNACVRHPQLIDVQEDIKNELQNSRWNKLDLSESSTIGIIAAGIASVYAEEAMIDLDVEASYLKIGTYPLPDDLISKMLDKVDEVLIIEELEPFVEDKVRAISNDLNKAIKIYGKDPKLIPRDGELNVNICKIAISNAFNVPDKNNYYDYADKINSLSIPERPPVMCPGCSHRATYYAMRKAFGADAIYPSDIGCYTLGVQSGTVDTTLCMGGSITVASGIFNAGEKRPICCSIGDSTFLHTGINGLLNATYNKSNITITILDNRTTAMTGHQPNPGMGQLATGEKTIEVCFEGLCKSLGAEFVETVDPFDIPSTIEAFKKARDYQGTSVIIAKQPCVILSRRMGVKNLPFHIFIDKCNGCKACIRLGCPAIEFDEKNKHAKINSMCTGCGSCVQMCKFDAIVEVSK</sequence>
<feature type="binding site" evidence="4">
    <location>
        <position position="585"/>
    </location>
    <ligand>
        <name>[4Fe-4S] cluster</name>
        <dbReference type="ChEBI" id="CHEBI:49883"/>
        <label>2</label>
    </ligand>
</feature>
<comment type="catalytic activity">
    <reaction evidence="3">
        <text>indole-3-pyruvate + 2 oxidized [2Fe-2S]-[ferredoxin] + CoA = (indol-3-yl)acetyl-CoA + 2 reduced [2Fe-2S]-[ferredoxin] + CO2 + H(+)</text>
        <dbReference type="Rhea" id="RHEA:12645"/>
        <dbReference type="Rhea" id="RHEA-COMP:10000"/>
        <dbReference type="Rhea" id="RHEA-COMP:10001"/>
        <dbReference type="ChEBI" id="CHEBI:15378"/>
        <dbReference type="ChEBI" id="CHEBI:16526"/>
        <dbReference type="ChEBI" id="CHEBI:17640"/>
        <dbReference type="ChEBI" id="CHEBI:33737"/>
        <dbReference type="ChEBI" id="CHEBI:33738"/>
        <dbReference type="ChEBI" id="CHEBI:57271"/>
        <dbReference type="ChEBI" id="CHEBI:57287"/>
        <dbReference type="EC" id="1.2.7.8"/>
    </reaction>
</comment>
<dbReference type="InterPro" id="IPR045025">
    <property type="entry name" value="HACL1-like"/>
</dbReference>
<dbReference type="Proteomes" id="UP000284763">
    <property type="component" value="Unassembled WGS sequence"/>
</dbReference>
<gene>
    <name evidence="6" type="primary">iorA</name>
    <name evidence="6" type="ORF">D5R95_06230</name>
</gene>
<dbReference type="SUPFAM" id="SSF52518">
    <property type="entry name" value="Thiamin diphosphate-binding fold (THDP-binding)"/>
    <property type="match status" value="2"/>
</dbReference>
<dbReference type="InterPro" id="IPR029061">
    <property type="entry name" value="THDP-binding"/>
</dbReference>
<dbReference type="GO" id="GO:0046872">
    <property type="term" value="F:metal ion binding"/>
    <property type="evidence" value="ECO:0007669"/>
    <property type="project" value="UniProtKB-UniRule"/>
</dbReference>
<comment type="function">
    <text evidence="3">Catalyzes the ferredoxin-dependent oxidative decarboxylation of arylpyruvates.</text>
</comment>
<keyword evidence="2 3" id="KW-0560">Oxidoreductase</keyword>
<dbReference type="GO" id="GO:0044272">
    <property type="term" value="P:sulfur compound biosynthetic process"/>
    <property type="evidence" value="ECO:0007669"/>
    <property type="project" value="UniProtKB-ARBA"/>
</dbReference>
<dbReference type="CDD" id="cd02008">
    <property type="entry name" value="TPP_IOR_alpha"/>
    <property type="match status" value="1"/>
</dbReference>
<protein>
    <recommendedName>
        <fullName evidence="3">Indolepyruvate oxidoreductase subunit IorA</fullName>
        <shortName evidence="3">IOR</shortName>
        <ecNumber evidence="3">1.2.7.8</ecNumber>
    </recommendedName>
    <alternativeName>
        <fullName evidence="3">Indolepyruvate ferredoxin oxidoreductase subunit alpha</fullName>
    </alternativeName>
</protein>
<dbReference type="PANTHER" id="PTHR43710:SF7">
    <property type="entry name" value="INDOLEPYRUVATE OXIDOREDUCTASE SUBUNIT IORA"/>
    <property type="match status" value="1"/>
</dbReference>
<dbReference type="Pfam" id="PF02775">
    <property type="entry name" value="TPP_enzyme_C"/>
    <property type="match status" value="1"/>
</dbReference>
<keyword evidence="1 3" id="KW-0479">Metal-binding</keyword>
<dbReference type="CDD" id="cd07034">
    <property type="entry name" value="TPP_PYR_PFOR_IOR-alpha_like"/>
    <property type="match status" value="1"/>
</dbReference>
<feature type="binding site" evidence="4">
    <location>
        <position position="562"/>
    </location>
    <ligand>
        <name>[4Fe-4S] cluster</name>
        <dbReference type="ChEBI" id="CHEBI:49883"/>
        <label>1</label>
    </ligand>
</feature>
<dbReference type="PROSITE" id="PS51379">
    <property type="entry name" value="4FE4S_FER_2"/>
    <property type="match status" value="2"/>
</dbReference>
<feature type="binding site" evidence="4">
    <location>
        <position position="559"/>
    </location>
    <ligand>
        <name>[4Fe-4S] cluster</name>
        <dbReference type="ChEBI" id="CHEBI:49883"/>
        <label>1</label>
    </ligand>
</feature>
<comment type="subunit">
    <text evidence="3">Heterodimer of the IorA and IorB subunits.</text>
</comment>
<dbReference type="FunFam" id="3.40.50.970:FF:000039">
    <property type="entry name" value="Indolepyruvate oxidoreductase subunit IorA"/>
    <property type="match status" value="1"/>
</dbReference>
<feature type="binding site" evidence="4">
    <location>
        <position position="588"/>
    </location>
    <ligand>
        <name>[4Fe-4S] cluster</name>
        <dbReference type="ChEBI" id="CHEBI:49883"/>
        <label>2</label>
    </ligand>
</feature>
<dbReference type="GO" id="GO:0043805">
    <property type="term" value="F:indolepyruvate ferredoxin oxidoreductase activity"/>
    <property type="evidence" value="ECO:0007669"/>
    <property type="project" value="UniProtKB-UniRule"/>
</dbReference>
<keyword evidence="3 4" id="KW-0004">4Fe-4S</keyword>
<dbReference type="NCBIfam" id="TIGR03336">
    <property type="entry name" value="IOR_alpha"/>
    <property type="match status" value="1"/>
</dbReference>
<dbReference type="PIRSF" id="PIRSF006439">
    <property type="entry name" value="Indolepyruvate_ferr_oxidored"/>
    <property type="match status" value="1"/>
</dbReference>
<organism evidence="6 7">
    <name type="scientific">Methanosalsum natronophilum</name>
    <dbReference type="NCBI Taxonomy" id="768733"/>
    <lineage>
        <taxon>Archaea</taxon>
        <taxon>Methanobacteriati</taxon>
        <taxon>Methanobacteriota</taxon>
        <taxon>Stenosarchaea group</taxon>
        <taxon>Methanomicrobia</taxon>
        <taxon>Methanosarcinales</taxon>
        <taxon>Methanosarcinaceae</taxon>
        <taxon>Methanosalsum</taxon>
    </lineage>
</organism>
<dbReference type="InterPro" id="IPR011766">
    <property type="entry name" value="TPP_enzyme_TPP-bd"/>
</dbReference>
<feature type="binding site" evidence="4">
    <location>
        <position position="595"/>
    </location>
    <ligand>
        <name>[4Fe-4S] cluster</name>
        <dbReference type="ChEBI" id="CHEBI:49883"/>
        <label>1</label>
    </ligand>
</feature>
<keyword evidence="3 4" id="KW-0408">Iron</keyword>
<evidence type="ECO:0000256" key="4">
    <source>
        <dbReference type="PIRSR" id="PIRSR006439-50"/>
    </source>
</evidence>
<dbReference type="EMBL" id="QZAB01000394">
    <property type="protein sequence ID" value="RQD83496.1"/>
    <property type="molecule type" value="Genomic_DNA"/>
</dbReference>
<dbReference type="Gene3D" id="3.40.50.970">
    <property type="match status" value="2"/>
</dbReference>
<feature type="binding site" evidence="4">
    <location>
        <position position="556"/>
    </location>
    <ligand>
        <name>[4Fe-4S] cluster</name>
        <dbReference type="ChEBI" id="CHEBI:49883"/>
        <label>1</label>
    </ligand>
</feature>
<evidence type="ECO:0000259" key="5">
    <source>
        <dbReference type="PROSITE" id="PS51379"/>
    </source>
</evidence>
<evidence type="ECO:0000313" key="6">
    <source>
        <dbReference type="EMBL" id="RQD83496.1"/>
    </source>
</evidence>
<dbReference type="InterPro" id="IPR002880">
    <property type="entry name" value="Pyrv_Fd/Flavodoxin_OxRdtase_N"/>
</dbReference>
<comment type="cofactor">
    <cofactor evidence="3 4">
        <name>[4Fe-4S] cluster</name>
        <dbReference type="ChEBI" id="CHEBI:49883"/>
    </cofactor>
    <text evidence="3 4">Binds 2 [4Fe-4S] clusters. In this family the first cluster has a non-standard and varying [4Fe-4S] binding motif CX(2)CX(2)CX(4-5)CP.</text>
</comment>
<dbReference type="InterPro" id="IPR017896">
    <property type="entry name" value="4Fe4S_Fe-S-bd"/>
</dbReference>
<evidence type="ECO:0000313" key="7">
    <source>
        <dbReference type="Proteomes" id="UP000284763"/>
    </source>
</evidence>
<name>A0A424YVI0_9EURY</name>
<feature type="binding site" evidence="4">
    <location>
        <position position="567"/>
    </location>
    <ligand>
        <name>[4Fe-4S] cluster</name>
        <dbReference type="ChEBI" id="CHEBI:49883"/>
        <label>2</label>
    </ligand>
</feature>
<reference evidence="6 7" key="1">
    <citation type="submission" date="2018-08" db="EMBL/GenBank/DDBJ databases">
        <title>The metabolism and importance of syntrophic acetate oxidation coupled to methane or sulfide production in haloalkaline environments.</title>
        <authorList>
            <person name="Timmers P.H.A."/>
            <person name="Vavourakis C.D."/>
            <person name="Sorokin D.Y."/>
            <person name="Sinninghe Damste J.S."/>
            <person name="Muyzer G."/>
            <person name="Stams A.J.M."/>
            <person name="Plugge C.M."/>
        </authorList>
    </citation>
    <scope>NUCLEOTIDE SEQUENCE [LARGE SCALE GENOMIC DNA]</scope>
    <source>
        <strain evidence="6">MSAO_Arc3</strain>
    </source>
</reference>
<evidence type="ECO:0000256" key="3">
    <source>
        <dbReference type="PIRNR" id="PIRNR006439"/>
    </source>
</evidence>
<dbReference type="AlphaFoldDB" id="A0A424YVI0"/>
<dbReference type="Pfam" id="PF01855">
    <property type="entry name" value="POR_N"/>
    <property type="match status" value="1"/>
</dbReference>
<keyword evidence="3 4" id="KW-0411">Iron-sulfur</keyword>
<comment type="caution">
    <text evidence="6">The sequence shown here is derived from an EMBL/GenBank/DDBJ whole genome shotgun (WGS) entry which is preliminary data.</text>
</comment>
<dbReference type="GO" id="GO:0051539">
    <property type="term" value="F:4 iron, 4 sulfur cluster binding"/>
    <property type="evidence" value="ECO:0007669"/>
    <property type="project" value="UniProtKB-UniRule"/>
</dbReference>